<dbReference type="InterPro" id="IPR027417">
    <property type="entry name" value="P-loop_NTPase"/>
</dbReference>
<comment type="caution">
    <text evidence="3">The sequence shown here is derived from an EMBL/GenBank/DDBJ whole genome shotgun (WGS) entry which is preliminary data.</text>
</comment>
<dbReference type="EC" id="2.7.1.25" evidence="3"/>
<dbReference type="Proteomes" id="UP001589896">
    <property type="component" value="Unassembled WGS sequence"/>
</dbReference>
<gene>
    <name evidence="3" type="ORF">ACFFGH_27620</name>
</gene>
<dbReference type="EMBL" id="JBHLTG010000008">
    <property type="protein sequence ID" value="MFC0681616.1"/>
    <property type="molecule type" value="Genomic_DNA"/>
</dbReference>
<dbReference type="Gene3D" id="3.40.50.300">
    <property type="entry name" value="P-loop containing nucleotide triphosphate hydrolases"/>
    <property type="match status" value="1"/>
</dbReference>
<evidence type="ECO:0000313" key="3">
    <source>
        <dbReference type="EMBL" id="MFC0681616.1"/>
    </source>
</evidence>
<name>A0ABV6RXV2_9GAMM</name>
<dbReference type="RefSeq" id="WP_386674557.1">
    <property type="nucleotide sequence ID" value="NZ_JBHLTG010000008.1"/>
</dbReference>
<organism evidence="3 4">
    <name type="scientific">Lysobacter korlensis</name>
    <dbReference type="NCBI Taxonomy" id="553636"/>
    <lineage>
        <taxon>Bacteria</taxon>
        <taxon>Pseudomonadati</taxon>
        <taxon>Pseudomonadota</taxon>
        <taxon>Gammaproteobacteria</taxon>
        <taxon>Lysobacterales</taxon>
        <taxon>Lysobacteraceae</taxon>
        <taxon>Lysobacter</taxon>
    </lineage>
</organism>
<feature type="domain" description="APS kinase" evidence="2">
    <location>
        <begin position="19"/>
        <end position="58"/>
    </location>
</feature>
<proteinExistence type="predicted"/>
<protein>
    <submittedName>
        <fullName evidence="3">Adenylyl-sulfate kinase</fullName>
        <ecNumber evidence="3">2.7.1.25</ecNumber>
    </submittedName>
</protein>
<dbReference type="SUPFAM" id="SSF52540">
    <property type="entry name" value="P-loop containing nucleoside triphosphate hydrolases"/>
    <property type="match status" value="1"/>
</dbReference>
<evidence type="ECO:0000256" key="1">
    <source>
        <dbReference type="ARBA" id="ARBA00022679"/>
    </source>
</evidence>
<dbReference type="GO" id="GO:0004020">
    <property type="term" value="F:adenylylsulfate kinase activity"/>
    <property type="evidence" value="ECO:0007669"/>
    <property type="project" value="UniProtKB-EC"/>
</dbReference>
<dbReference type="InterPro" id="IPR059117">
    <property type="entry name" value="APS_kinase_dom"/>
</dbReference>
<evidence type="ECO:0000313" key="4">
    <source>
        <dbReference type="Proteomes" id="UP001589896"/>
    </source>
</evidence>
<accession>A0ABV6RXV2</accession>
<keyword evidence="1 3" id="KW-0808">Transferase</keyword>
<dbReference type="CDD" id="cd01983">
    <property type="entry name" value="SIMIBI"/>
    <property type="match status" value="1"/>
</dbReference>
<evidence type="ECO:0000259" key="2">
    <source>
        <dbReference type="Pfam" id="PF01583"/>
    </source>
</evidence>
<sequence>MNSSWSHADRADTGPAARSEVVLVGGRSGVGKSTAALALHSVLAERGITHAVIEGDALDLAHPAPWEHGLAERNLAAVWRTTGRSGTGG</sequence>
<reference evidence="3 4" key="1">
    <citation type="submission" date="2024-09" db="EMBL/GenBank/DDBJ databases">
        <authorList>
            <person name="Sun Q."/>
            <person name="Mori K."/>
        </authorList>
    </citation>
    <scope>NUCLEOTIDE SEQUENCE [LARGE SCALE GENOMIC DNA]</scope>
    <source>
        <strain evidence="3 4">KCTC 23076</strain>
    </source>
</reference>
<dbReference type="Pfam" id="PF01583">
    <property type="entry name" value="APS_kinase"/>
    <property type="match status" value="1"/>
</dbReference>
<keyword evidence="4" id="KW-1185">Reference proteome</keyword>
<keyword evidence="3" id="KW-0418">Kinase</keyword>